<name>A0A835Y597_9CHLO</name>
<proteinExistence type="predicted"/>
<organism evidence="2 3">
    <name type="scientific">Edaphochlamys debaryana</name>
    <dbReference type="NCBI Taxonomy" id="47281"/>
    <lineage>
        <taxon>Eukaryota</taxon>
        <taxon>Viridiplantae</taxon>
        <taxon>Chlorophyta</taxon>
        <taxon>core chlorophytes</taxon>
        <taxon>Chlorophyceae</taxon>
        <taxon>CS clade</taxon>
        <taxon>Chlamydomonadales</taxon>
        <taxon>Chlamydomonadales incertae sedis</taxon>
        <taxon>Edaphochlamys</taxon>
    </lineage>
</organism>
<dbReference type="SUPFAM" id="SSF52047">
    <property type="entry name" value="RNI-like"/>
    <property type="match status" value="1"/>
</dbReference>
<accession>A0A835Y597</accession>
<comment type="caution">
    <text evidence="2">The sequence shown here is derived from an EMBL/GenBank/DDBJ whole genome shotgun (WGS) entry which is preliminary data.</text>
</comment>
<keyword evidence="3" id="KW-1185">Reference proteome</keyword>
<evidence type="ECO:0000313" key="3">
    <source>
        <dbReference type="Proteomes" id="UP000612055"/>
    </source>
</evidence>
<dbReference type="AlphaFoldDB" id="A0A835Y597"/>
<protein>
    <submittedName>
        <fullName evidence="2">Uncharacterized protein</fullName>
    </submittedName>
</protein>
<sequence>MAGTGALALPFLGSPASAFSPVEALDLAWSAPLPANIIWMLLRSLPNLQRLSISAPAPANPVGQAITAAALASSPHLTSLTWGDCGVIRCLPHALAAQLTKLALHVGYGAARVGVPEFAGWLFAAGCPALRDLDVNWDAANANPVHLILYDDVHLLLDSLPPSVRTALLRPVHISTDEDGTHCRILKCEFDAAGTGVLASVVVQALNGGWLWPEELDRCSALACRAACCALGLPGSGARAVLGFWPLPSAGVVEVKCISLLGSDRAAAAAQRLAAEAMGGDGTGAPPALEATACYPSLGSTFVQVLQALWDGEEGGPGPEVRGVERLAWLVKAWETLRGLPEPVRLNVPLAAAPAGVA</sequence>
<comment type="subcellular location">
    <subcellularLocation>
        <location evidence="1">Cytoplasm</location>
        <location evidence="1">Cytoskeleton</location>
        <location evidence="1">Cilium axoneme</location>
    </subcellularLocation>
</comment>
<gene>
    <name evidence="2" type="ORF">HYH03_006911</name>
</gene>
<dbReference type="Gene3D" id="3.80.10.10">
    <property type="entry name" value="Ribonuclease Inhibitor"/>
    <property type="match status" value="1"/>
</dbReference>
<dbReference type="Proteomes" id="UP000612055">
    <property type="component" value="Unassembled WGS sequence"/>
</dbReference>
<evidence type="ECO:0000256" key="1">
    <source>
        <dbReference type="ARBA" id="ARBA00004430"/>
    </source>
</evidence>
<dbReference type="EMBL" id="JAEHOE010000027">
    <property type="protein sequence ID" value="KAG2494978.1"/>
    <property type="molecule type" value="Genomic_DNA"/>
</dbReference>
<dbReference type="InterPro" id="IPR032675">
    <property type="entry name" value="LRR_dom_sf"/>
</dbReference>
<evidence type="ECO:0000313" key="2">
    <source>
        <dbReference type="EMBL" id="KAG2494978.1"/>
    </source>
</evidence>
<dbReference type="GO" id="GO:0005930">
    <property type="term" value="C:axoneme"/>
    <property type="evidence" value="ECO:0007669"/>
    <property type="project" value="UniProtKB-SubCell"/>
</dbReference>
<reference evidence="2" key="1">
    <citation type="journal article" date="2020" name="bioRxiv">
        <title>Comparative genomics of Chlamydomonas.</title>
        <authorList>
            <person name="Craig R.J."/>
            <person name="Hasan A.R."/>
            <person name="Ness R.W."/>
            <person name="Keightley P.D."/>
        </authorList>
    </citation>
    <scope>NUCLEOTIDE SEQUENCE</scope>
    <source>
        <strain evidence="2">CCAP 11/70</strain>
    </source>
</reference>